<dbReference type="OrthoDB" id="9787842at2"/>
<dbReference type="RefSeq" id="WP_135552884.1">
    <property type="nucleotide sequence ID" value="NZ_SPQQ01000025.1"/>
</dbReference>
<dbReference type="NCBIfam" id="NF003323">
    <property type="entry name" value="PRK04334.1-3"/>
    <property type="match status" value="1"/>
</dbReference>
<keyword evidence="2" id="KW-1185">Reference proteome</keyword>
<dbReference type="EMBL" id="SPQQ01000025">
    <property type="protein sequence ID" value="TGE34903.1"/>
    <property type="molecule type" value="Genomic_DNA"/>
</dbReference>
<comment type="caution">
    <text evidence="1">The sequence shown here is derived from an EMBL/GenBank/DDBJ whole genome shotgun (WGS) entry which is preliminary data.</text>
</comment>
<dbReference type="PIRSF" id="PIRSF006421">
    <property type="entry name" value="UCP006421"/>
    <property type="match status" value="1"/>
</dbReference>
<dbReference type="InterPro" id="IPR003374">
    <property type="entry name" value="ApbE-like_sf"/>
</dbReference>
<evidence type="ECO:0000313" key="1">
    <source>
        <dbReference type="EMBL" id="TGE34903.1"/>
    </source>
</evidence>
<dbReference type="AlphaFoldDB" id="A0A4Z0QY42"/>
<sequence length="253" mass="27373">MEFTDRFYRRDHRQADLVHFQLVVKETDLDIGVRKDRFSPQLVAWVEETIRTCRTPLEDYLQRDPGFVNALTPYTVLPNAPLIVKTMVEAGRLAGVGPMAAVAGAVSEVVGKAIAKRSRDVIVENGGDIFIRTSRIRRIGVFAGESPLSNRVAIEIRPDETPLGICTSSGKVGHSLSFGKADAVVVLSPSVALADAVATACGNLVQTTDDLERALKFASEITGVKGILVIKDDRLAVWGSVKLLPMESSRGSS</sequence>
<dbReference type="SUPFAM" id="SSF143631">
    <property type="entry name" value="ApbE-like"/>
    <property type="match status" value="1"/>
</dbReference>
<name>A0A4Z0QY42_9FIRM</name>
<dbReference type="Proteomes" id="UP000298460">
    <property type="component" value="Unassembled WGS sequence"/>
</dbReference>
<gene>
    <name evidence="1" type="ORF">E4K67_28270</name>
</gene>
<accession>A0A4Z0QY42</accession>
<evidence type="ECO:0000313" key="2">
    <source>
        <dbReference type="Proteomes" id="UP000298460"/>
    </source>
</evidence>
<reference evidence="1 2" key="1">
    <citation type="submission" date="2019-03" db="EMBL/GenBank/DDBJ databases">
        <title>Draft Genome Sequence of Desulfosporosinus fructosivorans Strain 63.6F, Isolated from Marine Sediment in the Baltic Sea.</title>
        <authorList>
            <person name="Hausmann B."/>
            <person name="Vandieken V."/>
            <person name="Pjevac P."/>
            <person name="Schreck K."/>
            <person name="Herbold C.W."/>
            <person name="Loy A."/>
        </authorList>
    </citation>
    <scope>NUCLEOTIDE SEQUENCE [LARGE SCALE GENOMIC DNA]</scope>
    <source>
        <strain evidence="1 2">63.6F</strain>
    </source>
</reference>
<dbReference type="Gene3D" id="3.10.520.10">
    <property type="entry name" value="ApbE-like domains"/>
    <property type="match status" value="1"/>
</dbReference>
<proteinExistence type="predicted"/>
<organism evidence="1 2">
    <name type="scientific">Desulfosporosinus fructosivorans</name>
    <dbReference type="NCBI Taxonomy" id="2018669"/>
    <lineage>
        <taxon>Bacteria</taxon>
        <taxon>Bacillati</taxon>
        <taxon>Bacillota</taxon>
        <taxon>Clostridia</taxon>
        <taxon>Eubacteriales</taxon>
        <taxon>Desulfitobacteriaceae</taxon>
        <taxon>Desulfosporosinus</taxon>
    </lineage>
</organism>
<dbReference type="InterPro" id="IPR007183">
    <property type="entry name" value="UPF0280"/>
</dbReference>
<protein>
    <submittedName>
        <fullName evidence="1">UPF0280 family protein</fullName>
    </submittedName>
</protein>